<evidence type="ECO:0000313" key="2">
    <source>
        <dbReference type="Proteomes" id="UP000519004"/>
    </source>
</evidence>
<protein>
    <submittedName>
        <fullName evidence="1">Uncharacterized protein</fullName>
    </submittedName>
</protein>
<sequence>MRGVPDSPPLEGSSSRFPGVRIRITLAFNARFKLEGAQPAKIPIG</sequence>
<name>A0A7W7XZ50_9GAMM</name>
<dbReference type="AlphaFoldDB" id="A0A7W7XZ50"/>
<dbReference type="Proteomes" id="UP000519004">
    <property type="component" value="Unassembled WGS sequence"/>
</dbReference>
<dbReference type="EMBL" id="JACHHX010000005">
    <property type="protein sequence ID" value="MBB5015116.1"/>
    <property type="molecule type" value="Genomic_DNA"/>
</dbReference>
<comment type="caution">
    <text evidence="1">The sequence shown here is derived from an EMBL/GenBank/DDBJ whole genome shotgun (WGS) entry which is preliminary data.</text>
</comment>
<evidence type="ECO:0000313" key="1">
    <source>
        <dbReference type="EMBL" id="MBB5015116.1"/>
    </source>
</evidence>
<keyword evidence="2" id="KW-1185">Reference proteome</keyword>
<proteinExistence type="predicted"/>
<organism evidence="1 2">
    <name type="scientific">Rehaibacterium terrae</name>
    <dbReference type="NCBI Taxonomy" id="1341696"/>
    <lineage>
        <taxon>Bacteria</taxon>
        <taxon>Pseudomonadati</taxon>
        <taxon>Pseudomonadota</taxon>
        <taxon>Gammaproteobacteria</taxon>
        <taxon>Lysobacterales</taxon>
        <taxon>Lysobacteraceae</taxon>
        <taxon>Rehaibacterium</taxon>
    </lineage>
</organism>
<gene>
    <name evidence="1" type="ORF">HNQ58_000997</name>
</gene>
<reference evidence="1 2" key="1">
    <citation type="submission" date="2020-08" db="EMBL/GenBank/DDBJ databases">
        <title>Genomic Encyclopedia of Type Strains, Phase IV (KMG-IV): sequencing the most valuable type-strain genomes for metagenomic binning, comparative biology and taxonomic classification.</title>
        <authorList>
            <person name="Goeker M."/>
        </authorList>
    </citation>
    <scope>NUCLEOTIDE SEQUENCE [LARGE SCALE GENOMIC DNA]</scope>
    <source>
        <strain evidence="1 2">DSM 25897</strain>
    </source>
</reference>
<accession>A0A7W7XZ50</accession>